<keyword evidence="5" id="KW-0677">Repeat</keyword>
<comment type="subcellular location">
    <subcellularLocation>
        <location evidence="1">Secreted</location>
        <location evidence="1">Extracellular space</location>
        <location evidence="1">Extracellular matrix</location>
    </subcellularLocation>
</comment>
<dbReference type="SUPFAM" id="SSF49899">
    <property type="entry name" value="Concanavalin A-like lectins/glucanases"/>
    <property type="match status" value="1"/>
</dbReference>
<keyword evidence="12" id="KW-1185">Reference proteome</keyword>
<evidence type="ECO:0000256" key="7">
    <source>
        <dbReference type="ARBA" id="ARBA00023180"/>
    </source>
</evidence>
<keyword evidence="3" id="KW-0272">Extracellular matrix</keyword>
<feature type="chain" id="PRO_5019851770" description="Thrombospondin-like N-terminal domain-containing protein" evidence="9">
    <location>
        <begin position="36"/>
        <end position="676"/>
    </location>
</feature>
<dbReference type="FunFam" id="2.60.120.200:FF:000085">
    <property type="entry name" value="collagen alpha-1(XXVII) chain isoform X1"/>
    <property type="match status" value="1"/>
</dbReference>
<dbReference type="Ensembl" id="ENSAPLT00000041548.1">
    <property type="protein sequence ID" value="ENSAPLP00000017278.1"/>
    <property type="gene ID" value="ENSAPLG00000031231.1"/>
</dbReference>
<feature type="compositionally biased region" description="Low complexity" evidence="8">
    <location>
        <begin position="526"/>
        <end position="538"/>
    </location>
</feature>
<evidence type="ECO:0000256" key="6">
    <source>
        <dbReference type="ARBA" id="ARBA00023119"/>
    </source>
</evidence>
<organism evidence="11 12">
    <name type="scientific">Anas platyrhynchos platyrhynchos</name>
    <name type="common">Northern mallard</name>
    <dbReference type="NCBI Taxonomy" id="8840"/>
    <lineage>
        <taxon>Eukaryota</taxon>
        <taxon>Metazoa</taxon>
        <taxon>Chordata</taxon>
        <taxon>Craniata</taxon>
        <taxon>Vertebrata</taxon>
        <taxon>Euteleostomi</taxon>
        <taxon>Archelosauria</taxon>
        <taxon>Archosauria</taxon>
        <taxon>Dinosauria</taxon>
        <taxon>Saurischia</taxon>
        <taxon>Theropoda</taxon>
        <taxon>Coelurosauria</taxon>
        <taxon>Aves</taxon>
        <taxon>Neognathae</taxon>
        <taxon>Galloanserae</taxon>
        <taxon>Anseriformes</taxon>
        <taxon>Anatidae</taxon>
        <taxon>Anatinae</taxon>
        <taxon>Anas</taxon>
    </lineage>
</organism>
<dbReference type="GO" id="GO:0031012">
    <property type="term" value="C:extracellular matrix"/>
    <property type="evidence" value="ECO:0007669"/>
    <property type="project" value="TreeGrafter"/>
</dbReference>
<evidence type="ECO:0000256" key="5">
    <source>
        <dbReference type="ARBA" id="ARBA00022737"/>
    </source>
</evidence>
<dbReference type="InterPro" id="IPR048287">
    <property type="entry name" value="TSPN-like_N"/>
</dbReference>
<dbReference type="InterPro" id="IPR008160">
    <property type="entry name" value="Collagen"/>
</dbReference>
<dbReference type="GO" id="GO:0005615">
    <property type="term" value="C:extracellular space"/>
    <property type="evidence" value="ECO:0007669"/>
    <property type="project" value="TreeGrafter"/>
</dbReference>
<keyword evidence="2" id="KW-0964">Secreted</keyword>
<evidence type="ECO:0000313" key="11">
    <source>
        <dbReference type="Ensembl" id="ENSAPLP00000017278.1"/>
    </source>
</evidence>
<feature type="region of interest" description="Disordered" evidence="8">
    <location>
        <begin position="458"/>
        <end position="676"/>
    </location>
</feature>
<evidence type="ECO:0000256" key="4">
    <source>
        <dbReference type="ARBA" id="ARBA00022729"/>
    </source>
</evidence>
<dbReference type="GeneTree" id="ENSGT00940000163583"/>
<dbReference type="Gene3D" id="2.60.120.200">
    <property type="match status" value="1"/>
</dbReference>
<dbReference type="InterPro" id="IPR050149">
    <property type="entry name" value="Collagen_superfamily"/>
</dbReference>
<feature type="compositionally biased region" description="Low complexity" evidence="8">
    <location>
        <begin position="652"/>
        <end position="676"/>
    </location>
</feature>
<keyword evidence="6" id="KW-0176">Collagen</keyword>
<evidence type="ECO:0000256" key="3">
    <source>
        <dbReference type="ARBA" id="ARBA00022530"/>
    </source>
</evidence>
<evidence type="ECO:0000256" key="2">
    <source>
        <dbReference type="ARBA" id="ARBA00022525"/>
    </source>
</evidence>
<dbReference type="AlphaFoldDB" id="A0A493SUV2"/>
<dbReference type="InterPro" id="IPR013320">
    <property type="entry name" value="ConA-like_dom_sf"/>
</dbReference>
<name>A0A493SUV2_ANAPP</name>
<accession>A0A493SUV2</accession>
<feature type="region of interest" description="Disordered" evidence="8">
    <location>
        <begin position="358"/>
        <end position="396"/>
    </location>
</feature>
<reference evidence="11" key="2">
    <citation type="submission" date="2025-08" db="UniProtKB">
        <authorList>
            <consortium name="Ensembl"/>
        </authorList>
    </citation>
    <scope>IDENTIFICATION</scope>
</reference>
<evidence type="ECO:0000259" key="10">
    <source>
        <dbReference type="SMART" id="SM00210"/>
    </source>
</evidence>
<dbReference type="SMART" id="SM00210">
    <property type="entry name" value="TSPN"/>
    <property type="match status" value="1"/>
</dbReference>
<dbReference type="PANTHER" id="PTHR24023:SF1082">
    <property type="entry name" value="COLLAGEN TRIPLE HELIX REPEAT"/>
    <property type="match status" value="1"/>
</dbReference>
<evidence type="ECO:0000256" key="8">
    <source>
        <dbReference type="SAM" id="MobiDB-lite"/>
    </source>
</evidence>
<protein>
    <recommendedName>
        <fullName evidence="10">Thrombospondin-like N-terminal domain-containing protein</fullName>
    </recommendedName>
</protein>
<dbReference type="OMA" id="ANCGGVQ"/>
<feature type="compositionally biased region" description="Basic and acidic residues" evidence="8">
    <location>
        <begin position="377"/>
        <end position="394"/>
    </location>
</feature>
<evidence type="ECO:0000256" key="1">
    <source>
        <dbReference type="ARBA" id="ARBA00004498"/>
    </source>
</evidence>
<keyword evidence="4 9" id="KW-0732">Signal</keyword>
<evidence type="ECO:0000313" key="12">
    <source>
        <dbReference type="Proteomes" id="UP000016666"/>
    </source>
</evidence>
<feature type="compositionally biased region" description="Pro residues" evidence="8">
    <location>
        <begin position="468"/>
        <end position="478"/>
    </location>
</feature>
<dbReference type="Pfam" id="PF01391">
    <property type="entry name" value="Collagen"/>
    <property type="match status" value="3"/>
</dbReference>
<evidence type="ECO:0000256" key="9">
    <source>
        <dbReference type="SAM" id="SignalP"/>
    </source>
</evidence>
<dbReference type="Proteomes" id="UP000016666">
    <property type="component" value="Chromosome 8"/>
</dbReference>
<dbReference type="GO" id="GO:0005581">
    <property type="term" value="C:collagen trimer"/>
    <property type="evidence" value="ECO:0007669"/>
    <property type="project" value="UniProtKB-KW"/>
</dbReference>
<sequence length="676" mass="71867">MHLGAQRTRRGRISPAAPTKPFLLCIAICIAASVAQAPKQAVDVLHQLGLVSNVQQPSETTVPSASPLTQGVRLTVAGVVLTGDAHIESPIAQVIPANLGHRFTILVGLYSYRVNNAFLFSIRNKNRLQFGVQLLPRKVVVFTGGKQSVYFEYSVHNEQWHLFAIDIRDKTVSIFAECGKKYYSKEIHFEVEMFVLDGLFTLGRMNSHSVSFEGVICQLDIIPSAEASANYCKYVKQQCRQAETYRSQLGAPHVSDGLDVFLKKNMGEKKQSEDVPAYRRKGVSNIPVTNAAQIHSLPDYLESRNVSAEAKPVLEAWPQTELQEEVSLPLHQQEPSIRRGITEKPMGSYQNTSHNAIEDADRQSEPSLISPVKQSKIKSDGMDKERQHVGEPTKKQQVFNTTLYSLTADLSLDNQLSLASNGPSSPNKSYHMENNYEIDVDNYAYGYEDRDKIFEMGSIRGSKGETGPPGPPGPPGLPGPSGKRGPRGIPGPHGNPGLPGLPGPKGPKGDPGFSPGPAKRGEKGDPGPIGFQGPPGIKGQKGHKGYLGLQGPRGDQGSPGLAGSTGAVGYPGRQGLAGPEGNPGPKGARGFIGPPGVAGQTGPEGERGIPGFRGKRGPKGRQGFPGDFGNRGPPGPDGNPGIVGGVGPPGFPGLRGDIGPAGPSGPSGIPGPMVWR</sequence>
<feature type="domain" description="Thrombospondin-like N-terminal" evidence="10">
    <location>
        <begin position="41"/>
        <end position="225"/>
    </location>
</feature>
<feature type="compositionally biased region" description="Low complexity" evidence="8">
    <location>
        <begin position="621"/>
        <end position="631"/>
    </location>
</feature>
<reference evidence="11" key="3">
    <citation type="submission" date="2025-09" db="UniProtKB">
        <authorList>
            <consortium name="Ensembl"/>
        </authorList>
    </citation>
    <scope>IDENTIFICATION</scope>
</reference>
<reference evidence="11 12" key="1">
    <citation type="submission" date="2017-10" db="EMBL/GenBank/DDBJ databases">
        <title>A new Pekin duck reference genome.</title>
        <authorList>
            <person name="Hou Z.-C."/>
            <person name="Zhou Z.-K."/>
            <person name="Zhu F."/>
            <person name="Hou S.-S."/>
        </authorList>
    </citation>
    <scope>NUCLEOTIDE SEQUENCE [LARGE SCALE GENOMIC DNA]</scope>
</reference>
<keyword evidence="7" id="KW-0325">Glycoprotein</keyword>
<proteinExistence type="predicted"/>
<dbReference type="PANTHER" id="PTHR24023">
    <property type="entry name" value="COLLAGEN ALPHA"/>
    <property type="match status" value="1"/>
</dbReference>
<feature type="signal peptide" evidence="9">
    <location>
        <begin position="1"/>
        <end position="35"/>
    </location>
</feature>